<comment type="caution">
    <text evidence="1">The sequence shown here is derived from an EMBL/GenBank/DDBJ whole genome shotgun (WGS) entry which is preliminary data.</text>
</comment>
<evidence type="ECO:0000313" key="2">
    <source>
        <dbReference type="Proteomes" id="UP000186806"/>
    </source>
</evidence>
<dbReference type="STRING" id="223900.GCA_000821045_01050"/>
<proteinExistence type="predicted"/>
<protein>
    <recommendedName>
        <fullName evidence="3">DUF3305 domain-containing protein</fullName>
    </recommendedName>
</protein>
<sequence>MAADDNLRHLSLELAFQRQEVKGFTSLTWYIADMGCHARGSHVLPLTLFLTERTAYRFNLNSQHPRLFVRCETTDDGPAPRELTASQEVAANWMDGDTQVLDTPMPLAIQAWIEAYLARHGERVEGGRKKKRAGAGRASQE</sequence>
<name>A0A1Q8TCF8_9GAMM</name>
<dbReference type="Proteomes" id="UP000186806">
    <property type="component" value="Unassembled WGS sequence"/>
</dbReference>
<dbReference type="AlphaFoldDB" id="A0A1Q8TCF8"/>
<organism evidence="1 2">
    <name type="scientific">Chromohalobacter japonicus</name>
    <dbReference type="NCBI Taxonomy" id="223900"/>
    <lineage>
        <taxon>Bacteria</taxon>
        <taxon>Pseudomonadati</taxon>
        <taxon>Pseudomonadota</taxon>
        <taxon>Gammaproteobacteria</taxon>
        <taxon>Oceanospirillales</taxon>
        <taxon>Halomonadaceae</taxon>
        <taxon>Chromohalobacter</taxon>
    </lineage>
</organism>
<dbReference type="RefSeq" id="WP_075369257.1">
    <property type="nucleotide sequence ID" value="NZ_MSDQ01000024.1"/>
</dbReference>
<reference evidence="1 2" key="1">
    <citation type="submission" date="2016-12" db="EMBL/GenBank/DDBJ databases">
        <title>Draft genome sequences of strains Salinicola socius SMB35, Salinicola sp. MH3R3-1 and Chromohalobacter sp. SMB17 from the Verkhnekamsk potash mining region of Russia.</title>
        <authorList>
            <person name="Mavrodi D.V."/>
            <person name="Olsson B.E."/>
            <person name="Korsakova E.S."/>
            <person name="Pyankova A."/>
            <person name="Mavrodi O.V."/>
            <person name="Plotnikova E.G."/>
        </authorList>
    </citation>
    <scope>NUCLEOTIDE SEQUENCE [LARGE SCALE GENOMIC DNA]</scope>
    <source>
        <strain evidence="1 2">SMB17</strain>
    </source>
</reference>
<gene>
    <name evidence="1" type="ORF">BTW10_09755</name>
</gene>
<accession>A0A1Q8TCF8</accession>
<keyword evidence="2" id="KW-1185">Reference proteome</keyword>
<dbReference type="InterPro" id="IPR021736">
    <property type="entry name" value="DUF3305"/>
</dbReference>
<dbReference type="EMBL" id="MSDQ01000024">
    <property type="protein sequence ID" value="OLO11367.1"/>
    <property type="molecule type" value="Genomic_DNA"/>
</dbReference>
<evidence type="ECO:0000313" key="1">
    <source>
        <dbReference type="EMBL" id="OLO11367.1"/>
    </source>
</evidence>
<evidence type="ECO:0008006" key="3">
    <source>
        <dbReference type="Google" id="ProtNLM"/>
    </source>
</evidence>
<dbReference type="Pfam" id="PF11749">
    <property type="entry name" value="DUF3305"/>
    <property type="match status" value="1"/>
</dbReference>